<dbReference type="HOGENOM" id="CLU_3038968_0_0_2"/>
<name>S6CS29_9EURY</name>
<organism evidence="1 2">
    <name type="scientific">Halorhabdus tiamatea SARL4B</name>
    <dbReference type="NCBI Taxonomy" id="1033806"/>
    <lineage>
        <taxon>Archaea</taxon>
        <taxon>Methanobacteriati</taxon>
        <taxon>Methanobacteriota</taxon>
        <taxon>Stenosarchaea group</taxon>
        <taxon>Halobacteria</taxon>
        <taxon>Halobacteriales</taxon>
        <taxon>Haloarculaceae</taxon>
        <taxon>Halorhabdus</taxon>
    </lineage>
</organism>
<dbReference type="EMBL" id="HF571520">
    <property type="protein sequence ID" value="CCQ32219.1"/>
    <property type="molecule type" value="Genomic_DNA"/>
</dbReference>
<dbReference type="AlphaFoldDB" id="S6CS29"/>
<dbReference type="KEGG" id="hti:HTIA_0068"/>
<keyword evidence="2" id="KW-1185">Reference proteome</keyword>
<evidence type="ECO:0000313" key="2">
    <source>
        <dbReference type="Proteomes" id="UP000015381"/>
    </source>
</evidence>
<accession>S6CS29</accession>
<protein>
    <submittedName>
        <fullName evidence="1">Uncharacterized protein</fullName>
    </submittedName>
</protein>
<proteinExistence type="predicted"/>
<dbReference type="Proteomes" id="UP000015381">
    <property type="component" value="Chromosome I"/>
</dbReference>
<gene>
    <name evidence="1" type="ORF">HTIA_0068</name>
</gene>
<evidence type="ECO:0000313" key="1">
    <source>
        <dbReference type="EMBL" id="CCQ32219.1"/>
    </source>
</evidence>
<reference evidence="1 2" key="1">
    <citation type="journal article" date="2014" name="Environ. Microbiol.">
        <title>Halorhabdus tiamatea: proteogenomics and glycosidase activity measurements identify the first cultivated euryarchaeon from a deep-sea anoxic brine lake as potential polysaccharide degrader.</title>
        <authorList>
            <person name="Werner J."/>
            <person name="Ferrer M."/>
            <person name="Michel G."/>
            <person name="Mann A.J."/>
            <person name="Huang S."/>
            <person name="Juarez S."/>
            <person name="Ciordia S."/>
            <person name="Albar J.P."/>
            <person name="Alcaide M."/>
            <person name="La Cono V."/>
            <person name="Yakimov M.M."/>
            <person name="Antunes A."/>
            <person name="Taborda M."/>
            <person name="Da Costa M.S."/>
            <person name="Amann R.I."/>
            <person name="Gloeckner F.O."/>
            <person name="Golyshina O.V."/>
            <person name="Golyshin P.N."/>
            <person name="Teeling H."/>
        </authorList>
    </citation>
    <scope>NUCLEOTIDE SEQUENCE [LARGE SCALE GENOMIC DNA]</scope>
    <source>
        <strain evidence="2">SARL4B</strain>
    </source>
</reference>
<sequence length="54" mass="5980">MWQRSPNSYASTIPREILAIKGAPTGDDARVKWSINPDTGKVEVEFAEETEGDD</sequence>